<comment type="caution">
    <text evidence="2">The sequence shown here is derived from an EMBL/GenBank/DDBJ whole genome shotgun (WGS) entry which is preliminary data.</text>
</comment>
<dbReference type="InterPro" id="IPR000772">
    <property type="entry name" value="Ricin_B_lectin"/>
</dbReference>
<dbReference type="SUPFAM" id="SSF50370">
    <property type="entry name" value="Ricin B-like lectins"/>
    <property type="match status" value="1"/>
</dbReference>
<dbReference type="AlphaFoldDB" id="A0A409VS81"/>
<sequence length="119" mass="13514">MLEAPRKGPTHLEPGVYYIANNHNPHMVLDLAGYDLSTVLVYRRHNGDNQKWEFAKLGAGYSIQSKHNGSYITLKSELGEDAALIATPYPVSWELEADSYEPDVWRSGLTFLNRTQRLH</sequence>
<reference evidence="2 3" key="1">
    <citation type="journal article" date="2018" name="Evol. Lett.">
        <title>Horizontal gene cluster transfer increased hallucinogenic mushroom diversity.</title>
        <authorList>
            <person name="Reynolds H.T."/>
            <person name="Vijayakumar V."/>
            <person name="Gluck-Thaler E."/>
            <person name="Korotkin H.B."/>
            <person name="Matheny P.B."/>
            <person name="Slot J.C."/>
        </authorList>
    </citation>
    <scope>NUCLEOTIDE SEQUENCE [LARGE SCALE GENOMIC DNA]</scope>
    <source>
        <strain evidence="2 3">SRW20</strain>
    </source>
</reference>
<dbReference type="STRING" id="231916.A0A409VS81"/>
<dbReference type="OrthoDB" id="3228793at2759"/>
<protein>
    <recommendedName>
        <fullName evidence="1">Ricin B lectin domain-containing protein</fullName>
    </recommendedName>
</protein>
<evidence type="ECO:0000313" key="2">
    <source>
        <dbReference type="EMBL" id="PPQ69124.1"/>
    </source>
</evidence>
<name>A0A409VS81_9AGAR</name>
<evidence type="ECO:0000259" key="1">
    <source>
        <dbReference type="Pfam" id="PF14200"/>
    </source>
</evidence>
<evidence type="ECO:0000313" key="3">
    <source>
        <dbReference type="Proteomes" id="UP000284706"/>
    </source>
</evidence>
<proteinExistence type="predicted"/>
<dbReference type="InterPro" id="IPR035992">
    <property type="entry name" value="Ricin_B-like_lectins"/>
</dbReference>
<keyword evidence="3" id="KW-1185">Reference proteome</keyword>
<dbReference type="Pfam" id="PF14200">
    <property type="entry name" value="RicinB_lectin_2"/>
    <property type="match status" value="1"/>
</dbReference>
<dbReference type="EMBL" id="NHYE01005580">
    <property type="protein sequence ID" value="PPQ69124.1"/>
    <property type="molecule type" value="Genomic_DNA"/>
</dbReference>
<dbReference type="Proteomes" id="UP000284706">
    <property type="component" value="Unassembled WGS sequence"/>
</dbReference>
<organism evidence="2 3">
    <name type="scientific">Gymnopilus dilepis</name>
    <dbReference type="NCBI Taxonomy" id="231916"/>
    <lineage>
        <taxon>Eukaryota</taxon>
        <taxon>Fungi</taxon>
        <taxon>Dikarya</taxon>
        <taxon>Basidiomycota</taxon>
        <taxon>Agaricomycotina</taxon>
        <taxon>Agaricomycetes</taxon>
        <taxon>Agaricomycetidae</taxon>
        <taxon>Agaricales</taxon>
        <taxon>Agaricineae</taxon>
        <taxon>Hymenogastraceae</taxon>
        <taxon>Gymnopilus</taxon>
    </lineage>
</organism>
<dbReference type="Gene3D" id="2.80.10.50">
    <property type="match status" value="1"/>
</dbReference>
<gene>
    <name evidence="2" type="ORF">CVT26_003572</name>
</gene>
<dbReference type="InParanoid" id="A0A409VS81"/>
<accession>A0A409VS81</accession>
<feature type="domain" description="Ricin B lectin" evidence="1">
    <location>
        <begin position="13"/>
        <end position="76"/>
    </location>
</feature>